<feature type="compositionally biased region" description="Polar residues" evidence="1">
    <location>
        <begin position="105"/>
        <end position="114"/>
    </location>
</feature>
<organism evidence="2 3">
    <name type="scientific">Mycena pura</name>
    <dbReference type="NCBI Taxonomy" id="153505"/>
    <lineage>
        <taxon>Eukaryota</taxon>
        <taxon>Fungi</taxon>
        <taxon>Dikarya</taxon>
        <taxon>Basidiomycota</taxon>
        <taxon>Agaricomycotina</taxon>
        <taxon>Agaricomycetes</taxon>
        <taxon>Agaricomycetidae</taxon>
        <taxon>Agaricales</taxon>
        <taxon>Marasmiineae</taxon>
        <taxon>Mycenaceae</taxon>
        <taxon>Mycena</taxon>
    </lineage>
</organism>
<evidence type="ECO:0000313" key="2">
    <source>
        <dbReference type="EMBL" id="KAJ7222473.1"/>
    </source>
</evidence>
<keyword evidence="3" id="KW-1185">Reference proteome</keyword>
<dbReference type="Proteomes" id="UP001219525">
    <property type="component" value="Unassembled WGS sequence"/>
</dbReference>
<gene>
    <name evidence="2" type="ORF">GGX14DRAFT_388275</name>
</gene>
<proteinExistence type="predicted"/>
<comment type="caution">
    <text evidence="2">The sequence shown here is derived from an EMBL/GenBank/DDBJ whole genome shotgun (WGS) entry which is preliminary data.</text>
</comment>
<sequence length="240" mass="25953">MVPYLQRDVYEARVTPTNIFLSPLIFALLLPQPAPPTTPTFPITPGGAPIVVCVCGVHDTDQHSQPPFPAPHMGDAFGVGPPYTALKEHAWYGFAAYPRPRSDATDSGSNSASPSECRDASASADGGSDYTYSAARLELGTGARYLSARRIASAPQMCSDALLLDAAAPGRPHSECHLTLLHHSLATDIPHPSYIYIDYPWNVRIPSPHLVACRGVVSVLSVTPTPIYPRRRRYLRDVPV</sequence>
<name>A0AAD7E0A1_9AGAR</name>
<accession>A0AAD7E0A1</accession>
<protein>
    <submittedName>
        <fullName evidence="2">Uncharacterized protein</fullName>
    </submittedName>
</protein>
<reference evidence="2" key="1">
    <citation type="submission" date="2023-03" db="EMBL/GenBank/DDBJ databases">
        <title>Massive genome expansion in bonnet fungi (Mycena s.s.) driven by repeated elements and novel gene families across ecological guilds.</title>
        <authorList>
            <consortium name="Lawrence Berkeley National Laboratory"/>
            <person name="Harder C.B."/>
            <person name="Miyauchi S."/>
            <person name="Viragh M."/>
            <person name="Kuo A."/>
            <person name="Thoen E."/>
            <person name="Andreopoulos B."/>
            <person name="Lu D."/>
            <person name="Skrede I."/>
            <person name="Drula E."/>
            <person name="Henrissat B."/>
            <person name="Morin E."/>
            <person name="Kohler A."/>
            <person name="Barry K."/>
            <person name="LaButti K."/>
            <person name="Morin E."/>
            <person name="Salamov A."/>
            <person name="Lipzen A."/>
            <person name="Mereny Z."/>
            <person name="Hegedus B."/>
            <person name="Baldrian P."/>
            <person name="Stursova M."/>
            <person name="Weitz H."/>
            <person name="Taylor A."/>
            <person name="Grigoriev I.V."/>
            <person name="Nagy L.G."/>
            <person name="Martin F."/>
            <person name="Kauserud H."/>
        </authorList>
    </citation>
    <scope>NUCLEOTIDE SEQUENCE</scope>
    <source>
        <strain evidence="2">9144</strain>
    </source>
</reference>
<dbReference type="AlphaFoldDB" id="A0AAD7E0A1"/>
<evidence type="ECO:0000313" key="3">
    <source>
        <dbReference type="Proteomes" id="UP001219525"/>
    </source>
</evidence>
<dbReference type="EMBL" id="JARJCW010000007">
    <property type="protein sequence ID" value="KAJ7222473.1"/>
    <property type="molecule type" value="Genomic_DNA"/>
</dbReference>
<feature type="region of interest" description="Disordered" evidence="1">
    <location>
        <begin position="103"/>
        <end position="126"/>
    </location>
</feature>
<evidence type="ECO:0000256" key="1">
    <source>
        <dbReference type="SAM" id="MobiDB-lite"/>
    </source>
</evidence>